<feature type="compositionally biased region" description="Low complexity" evidence="3">
    <location>
        <begin position="438"/>
        <end position="456"/>
    </location>
</feature>
<protein>
    <submittedName>
        <fullName evidence="5">54S ribosomal protein L7, mitochondrial</fullName>
    </submittedName>
</protein>
<dbReference type="Gene3D" id="3.30.1440.10">
    <property type="match status" value="1"/>
</dbReference>
<evidence type="ECO:0000256" key="2">
    <source>
        <dbReference type="ARBA" id="ARBA00023242"/>
    </source>
</evidence>
<dbReference type="GO" id="GO:0005840">
    <property type="term" value="C:ribosome"/>
    <property type="evidence" value="ECO:0007669"/>
    <property type="project" value="UniProtKB-KW"/>
</dbReference>
<feature type="region of interest" description="Disordered" evidence="3">
    <location>
        <begin position="73"/>
        <end position="122"/>
    </location>
</feature>
<evidence type="ECO:0000256" key="1">
    <source>
        <dbReference type="ARBA" id="ARBA00004123"/>
    </source>
</evidence>
<feature type="compositionally biased region" description="Polar residues" evidence="3">
    <location>
        <begin position="467"/>
        <end position="498"/>
    </location>
</feature>
<accession>A0AAF0J5P3</accession>
<dbReference type="Proteomes" id="UP001219933">
    <property type="component" value="Chromosome 2"/>
</dbReference>
<feature type="domain" description="Large ribosomal subunit protein uL5 C-terminal" evidence="4">
    <location>
        <begin position="218"/>
        <end position="327"/>
    </location>
</feature>
<evidence type="ECO:0000259" key="4">
    <source>
        <dbReference type="Pfam" id="PF00673"/>
    </source>
</evidence>
<evidence type="ECO:0000313" key="5">
    <source>
        <dbReference type="EMBL" id="WFD34438.1"/>
    </source>
</evidence>
<dbReference type="InterPro" id="IPR051767">
    <property type="entry name" value="Nucleoporin_NUP42"/>
</dbReference>
<keyword evidence="5" id="KW-0687">Ribonucleoprotein</keyword>
<proteinExistence type="predicted"/>
<organism evidence="5 6">
    <name type="scientific">Malassezia cuniculi</name>
    <dbReference type="NCBI Taxonomy" id="948313"/>
    <lineage>
        <taxon>Eukaryota</taxon>
        <taxon>Fungi</taxon>
        <taxon>Dikarya</taxon>
        <taxon>Basidiomycota</taxon>
        <taxon>Ustilaginomycotina</taxon>
        <taxon>Malasseziomycetes</taxon>
        <taxon>Malasseziales</taxon>
        <taxon>Malasseziaceae</taxon>
        <taxon>Malassezia</taxon>
    </lineage>
</organism>
<gene>
    <name evidence="5" type="primary">mrpl7</name>
    <name evidence="5" type="ORF">MCUN1_001279</name>
</gene>
<dbReference type="Pfam" id="PF00673">
    <property type="entry name" value="Ribosomal_L5_C"/>
    <property type="match status" value="1"/>
</dbReference>
<keyword evidence="5" id="KW-0689">Ribosomal protein</keyword>
<dbReference type="SUPFAM" id="SSF55282">
    <property type="entry name" value="RL5-like"/>
    <property type="match status" value="1"/>
</dbReference>
<dbReference type="EMBL" id="CP119878">
    <property type="protein sequence ID" value="WFD34438.1"/>
    <property type="molecule type" value="Genomic_DNA"/>
</dbReference>
<dbReference type="AlphaFoldDB" id="A0AAF0J5P3"/>
<keyword evidence="6" id="KW-1185">Reference proteome</keyword>
<keyword evidence="2" id="KW-0539">Nucleus</keyword>
<reference evidence="5" key="1">
    <citation type="submission" date="2023-03" db="EMBL/GenBank/DDBJ databases">
        <title>Mating type loci evolution in Malassezia.</title>
        <authorList>
            <person name="Coelho M.A."/>
        </authorList>
    </citation>
    <scope>NUCLEOTIDE SEQUENCE</scope>
    <source>
        <strain evidence="5">CBS 11721</strain>
    </source>
</reference>
<dbReference type="InterPro" id="IPR022803">
    <property type="entry name" value="Ribosomal_uL5_dom_sf"/>
</dbReference>
<evidence type="ECO:0000313" key="6">
    <source>
        <dbReference type="Proteomes" id="UP001219933"/>
    </source>
</evidence>
<dbReference type="PANTHER" id="PTHR46527:SF1">
    <property type="entry name" value="NUCLEOPORIN NUP42"/>
    <property type="match status" value="1"/>
</dbReference>
<evidence type="ECO:0000256" key="3">
    <source>
        <dbReference type="SAM" id="MobiDB-lite"/>
    </source>
</evidence>
<sequence length="530" mass="55974">MLLLRAPLRSLWPRRGVHTSAVSALDYVPSRTQLPSIPVEVGAVQMNRLDEHYRRSLATDMLYMMYEPDSESTSAKDARAGNAPADGAGANAVHDENRVRRWATGSPYESGRIPRPQRGNRSLIPLHKPLSISKHIMHELPRIERVVITTFCRDAIANKQALLPSIAQLRAITGLPVVGSQGDPRVTEPDLRQNPNGFVQVLRAKKGVASFKLRQGMPIGAQAVMTGDAAYDFIESLTTFVLPRLRGFAGVPLPPASQPALSPAAVSGVVSFGLGPEALSLFPQVEVNLDQYPGRRNGFQIDFVTNQRGRRATERARTLLSGLGVPFTAFGAASTAKAPGVEPEIQLTADGIGSDIGPHGRPLWKLTSYGPARGDPNLIAGLDYSQDEARVAAYQARAMGQGAAYQQQEQQRVSQADAAYQQAKGNTKAALQQALNNRAQQKGAAPMPGAFGAAQPSAFGGAAQPSAFGTTQPTQPSAFGNTAQPSAFGSTAQPSTLGTAKPSAFGSTAQPTAFGSAAQPSAFGGTAKPT</sequence>
<comment type="subcellular location">
    <subcellularLocation>
        <location evidence="1">Nucleus</location>
    </subcellularLocation>
</comment>
<dbReference type="GO" id="GO:0005634">
    <property type="term" value="C:nucleus"/>
    <property type="evidence" value="ECO:0007669"/>
    <property type="project" value="UniProtKB-SubCell"/>
</dbReference>
<feature type="region of interest" description="Disordered" evidence="3">
    <location>
        <begin position="438"/>
        <end position="530"/>
    </location>
</feature>
<dbReference type="InterPro" id="IPR031309">
    <property type="entry name" value="Ribosomal_uL5_C"/>
</dbReference>
<dbReference type="PANTHER" id="PTHR46527">
    <property type="entry name" value="NUCLEOPORIN-LIKE PROTEIN 2"/>
    <property type="match status" value="1"/>
</dbReference>
<feature type="compositionally biased region" description="Low complexity" evidence="3">
    <location>
        <begin position="80"/>
        <end position="92"/>
    </location>
</feature>
<name>A0AAF0J5P3_9BASI</name>